<dbReference type="EMBL" id="JBGXBU010000001">
    <property type="protein sequence ID" value="MFM4892137.1"/>
    <property type="molecule type" value="Genomic_DNA"/>
</dbReference>
<comment type="caution">
    <text evidence="2">The sequence shown here is derived from an EMBL/GenBank/DDBJ whole genome shotgun (WGS) entry which is preliminary data.</text>
</comment>
<feature type="coiled-coil region" evidence="1">
    <location>
        <begin position="150"/>
        <end position="184"/>
    </location>
</feature>
<protein>
    <submittedName>
        <fullName evidence="2">Uncharacterized protein</fullName>
    </submittedName>
</protein>
<evidence type="ECO:0000256" key="1">
    <source>
        <dbReference type="SAM" id="Coils"/>
    </source>
</evidence>
<sequence>MMSNNSPATGTLVLLLLQHHLAAWQAVPQEPVHDLPIEGEKNWLPTHARANSLPQSLADLDERIGCQLPLLLIYDAVSQPMLEAALPQLVSQLKGRNWQVVSYDKLRKRFAISQPEAALPPRDWIAEQLLPMLLAADDVNERERLQEVTRHQHESLSEQMQQERQSLERENEILRRQIAALRTVDAERLITFLPALFPRVFSVLNGRDLALLTGRIEPYALPNPYPEPSEESLFVLQRKFRALPHEQQAQIVEFMAGLPQRQLLRPRAEMRVLVHELENEVLNGRS</sequence>
<reference evidence="2 3" key="1">
    <citation type="submission" date="2024-09" db="EMBL/GenBank/DDBJ databases">
        <title>Aeromonas strains Genome sequencing and assembly.</title>
        <authorList>
            <person name="Hu X."/>
            <person name="Tang B."/>
        </authorList>
    </citation>
    <scope>NUCLEOTIDE SEQUENCE [LARGE SCALE GENOMIC DNA]</scope>
    <source>
        <strain evidence="2 3">NB23SCDHY001</strain>
    </source>
</reference>
<keyword evidence="3" id="KW-1185">Reference proteome</keyword>
<proteinExistence type="predicted"/>
<name>A0ABW9GMH6_9GAMM</name>
<accession>A0ABW9GMH6</accession>
<organism evidence="2 3">
    <name type="scientific">Aeromonas bivalvium</name>
    <dbReference type="NCBI Taxonomy" id="440079"/>
    <lineage>
        <taxon>Bacteria</taxon>
        <taxon>Pseudomonadati</taxon>
        <taxon>Pseudomonadota</taxon>
        <taxon>Gammaproteobacteria</taxon>
        <taxon>Aeromonadales</taxon>
        <taxon>Aeromonadaceae</taxon>
        <taxon>Aeromonas</taxon>
    </lineage>
</organism>
<evidence type="ECO:0000313" key="3">
    <source>
        <dbReference type="Proteomes" id="UP001630969"/>
    </source>
</evidence>
<dbReference type="Proteomes" id="UP001630969">
    <property type="component" value="Unassembled WGS sequence"/>
</dbReference>
<gene>
    <name evidence="2" type="ORF">ACEUDJ_04490</name>
</gene>
<evidence type="ECO:0000313" key="2">
    <source>
        <dbReference type="EMBL" id="MFM4892137.1"/>
    </source>
</evidence>
<keyword evidence="1" id="KW-0175">Coiled coil</keyword>
<dbReference type="GeneID" id="97219331"/>
<dbReference type="RefSeq" id="WP_408788322.1">
    <property type="nucleotide sequence ID" value="NZ_JBGXBU010000001.1"/>
</dbReference>